<dbReference type="InterPro" id="IPR056124">
    <property type="entry name" value="DUF7707"/>
</dbReference>
<dbReference type="PANTHER" id="PTHR38118:SF2">
    <property type="entry name" value="CDP-ALCOHOL PHOSPHATIDYLTRANSFERASE PROTEIN"/>
    <property type="match status" value="1"/>
</dbReference>
<dbReference type="AlphaFoldDB" id="A0A9N9HW07"/>
<evidence type="ECO:0000259" key="1">
    <source>
        <dbReference type="Pfam" id="PF24808"/>
    </source>
</evidence>
<reference evidence="2" key="1">
    <citation type="submission" date="2021-06" db="EMBL/GenBank/DDBJ databases">
        <authorList>
            <person name="Kallberg Y."/>
            <person name="Tangrot J."/>
            <person name="Rosling A."/>
        </authorList>
    </citation>
    <scope>NUCLEOTIDE SEQUENCE</scope>
    <source>
        <strain evidence="2">CL551</strain>
    </source>
</reference>
<feature type="non-terminal residue" evidence="2">
    <location>
        <position position="128"/>
    </location>
</feature>
<dbReference type="OrthoDB" id="2398374at2759"/>
<dbReference type="PANTHER" id="PTHR38118">
    <property type="entry name" value="ANCHORED CELL WALL PROTEIN 11-RELATED"/>
    <property type="match status" value="1"/>
</dbReference>
<accession>A0A9N9HW07</accession>
<keyword evidence="3" id="KW-1185">Reference proteome</keyword>
<comment type="caution">
    <text evidence="2">The sequence shown here is derived from an EMBL/GenBank/DDBJ whole genome shotgun (WGS) entry which is preliminary data.</text>
</comment>
<dbReference type="Pfam" id="PF24808">
    <property type="entry name" value="DUF7707"/>
    <property type="match status" value="1"/>
</dbReference>
<proteinExistence type="predicted"/>
<evidence type="ECO:0000313" key="3">
    <source>
        <dbReference type="Proteomes" id="UP000789342"/>
    </source>
</evidence>
<dbReference type="Proteomes" id="UP000789342">
    <property type="component" value="Unassembled WGS sequence"/>
</dbReference>
<dbReference type="EMBL" id="CAJVPV010018647">
    <property type="protein sequence ID" value="CAG8708115.1"/>
    <property type="molecule type" value="Genomic_DNA"/>
</dbReference>
<feature type="domain" description="DUF7707" evidence="1">
    <location>
        <begin position="2"/>
        <end position="88"/>
    </location>
</feature>
<sequence length="128" mass="13425">MNWCSSQKAVCTSACQDSGSKNATTNTCNYITLDNTCICSDGKSPSIANYTLTIPYLECQYDMENCTRHCNGDSNCANGCQRQCAANVTHTGTIPTVTATGPTSPAAATTTNFDVYGAAPFLAPTINA</sequence>
<gene>
    <name evidence="2" type="ORF">AMORRO_LOCUS12540</name>
</gene>
<evidence type="ECO:0000313" key="2">
    <source>
        <dbReference type="EMBL" id="CAG8708115.1"/>
    </source>
</evidence>
<name>A0A9N9HW07_9GLOM</name>
<protein>
    <submittedName>
        <fullName evidence="2">2664_t:CDS:1</fullName>
    </submittedName>
</protein>
<organism evidence="2 3">
    <name type="scientific">Acaulospora morrowiae</name>
    <dbReference type="NCBI Taxonomy" id="94023"/>
    <lineage>
        <taxon>Eukaryota</taxon>
        <taxon>Fungi</taxon>
        <taxon>Fungi incertae sedis</taxon>
        <taxon>Mucoromycota</taxon>
        <taxon>Glomeromycotina</taxon>
        <taxon>Glomeromycetes</taxon>
        <taxon>Diversisporales</taxon>
        <taxon>Acaulosporaceae</taxon>
        <taxon>Acaulospora</taxon>
    </lineage>
</organism>